<dbReference type="HAMAP" id="MF_01114">
    <property type="entry name" value="RecX"/>
    <property type="match status" value="1"/>
</dbReference>
<comment type="subcellular location">
    <subcellularLocation>
        <location evidence="1">Cytoplasm</location>
    </subcellularLocation>
</comment>
<comment type="similarity">
    <text evidence="2">Belongs to the RecX family.</text>
</comment>
<dbReference type="AlphaFoldDB" id="A0A382UBG3"/>
<reference evidence="6" key="1">
    <citation type="submission" date="2018-05" db="EMBL/GenBank/DDBJ databases">
        <authorList>
            <person name="Lanie J.A."/>
            <person name="Ng W.-L."/>
            <person name="Kazmierczak K.M."/>
            <person name="Andrzejewski T.M."/>
            <person name="Davidsen T.M."/>
            <person name="Wayne K.J."/>
            <person name="Tettelin H."/>
            <person name="Glass J.I."/>
            <person name="Rusch D."/>
            <person name="Podicherti R."/>
            <person name="Tsui H.-C.T."/>
            <person name="Winkler M.E."/>
        </authorList>
    </citation>
    <scope>NUCLEOTIDE SEQUENCE</scope>
</reference>
<name>A0A382UBG3_9ZZZZ</name>
<dbReference type="PANTHER" id="PTHR33602:SF1">
    <property type="entry name" value="REGULATORY PROTEIN RECX FAMILY PROTEIN"/>
    <property type="match status" value="1"/>
</dbReference>
<evidence type="ECO:0000256" key="1">
    <source>
        <dbReference type="ARBA" id="ARBA00004496"/>
    </source>
</evidence>
<gene>
    <name evidence="6" type="ORF">METZ01_LOCUS383872</name>
</gene>
<proteinExistence type="inferred from homology"/>
<evidence type="ECO:0000256" key="3">
    <source>
        <dbReference type="ARBA" id="ARBA00018111"/>
    </source>
</evidence>
<protein>
    <recommendedName>
        <fullName evidence="3">Regulatory protein RecX</fullName>
    </recommendedName>
</protein>
<evidence type="ECO:0000259" key="5">
    <source>
        <dbReference type="Pfam" id="PF02631"/>
    </source>
</evidence>
<evidence type="ECO:0000256" key="2">
    <source>
        <dbReference type="ARBA" id="ARBA00009695"/>
    </source>
</evidence>
<evidence type="ECO:0000256" key="4">
    <source>
        <dbReference type="ARBA" id="ARBA00022490"/>
    </source>
</evidence>
<dbReference type="InterPro" id="IPR036388">
    <property type="entry name" value="WH-like_DNA-bd_sf"/>
</dbReference>
<dbReference type="Gene3D" id="1.10.10.10">
    <property type="entry name" value="Winged helix-like DNA-binding domain superfamily/Winged helix DNA-binding domain"/>
    <property type="match status" value="3"/>
</dbReference>
<accession>A0A382UBG3</accession>
<dbReference type="GO" id="GO:0006282">
    <property type="term" value="P:regulation of DNA repair"/>
    <property type="evidence" value="ECO:0007669"/>
    <property type="project" value="InterPro"/>
</dbReference>
<dbReference type="GO" id="GO:0005737">
    <property type="term" value="C:cytoplasm"/>
    <property type="evidence" value="ECO:0007669"/>
    <property type="project" value="UniProtKB-SubCell"/>
</dbReference>
<dbReference type="Pfam" id="PF02631">
    <property type="entry name" value="RecX_HTH2"/>
    <property type="match status" value="1"/>
</dbReference>
<sequence length="141" mass="16708">MDFLARREHTNKEIYHKLKNKVADLNLLREEIKKLIDEGLIDNKRFAEQYIYSRSTKGYGPLRIEQELYKRGVDQKISQKLLESEDWSKFAKLALQKKKGSNILVDGKDIIKIKRFLNYRGFTNFHIEEAFRLIGSQENDS</sequence>
<dbReference type="InterPro" id="IPR003783">
    <property type="entry name" value="Regulatory_RecX"/>
</dbReference>
<keyword evidence="4" id="KW-0963">Cytoplasm</keyword>
<dbReference type="InterPro" id="IPR053924">
    <property type="entry name" value="RecX_HTH_2nd"/>
</dbReference>
<organism evidence="6">
    <name type="scientific">marine metagenome</name>
    <dbReference type="NCBI Taxonomy" id="408172"/>
    <lineage>
        <taxon>unclassified sequences</taxon>
        <taxon>metagenomes</taxon>
        <taxon>ecological metagenomes</taxon>
    </lineage>
</organism>
<dbReference type="PANTHER" id="PTHR33602">
    <property type="entry name" value="REGULATORY PROTEIN RECX FAMILY PROTEIN"/>
    <property type="match status" value="1"/>
</dbReference>
<dbReference type="EMBL" id="UINC01142591">
    <property type="protein sequence ID" value="SVD31018.1"/>
    <property type="molecule type" value="Genomic_DNA"/>
</dbReference>
<evidence type="ECO:0000313" key="6">
    <source>
        <dbReference type="EMBL" id="SVD31018.1"/>
    </source>
</evidence>
<feature type="domain" description="RecX second three-helical" evidence="5">
    <location>
        <begin position="43"/>
        <end position="79"/>
    </location>
</feature>